<feature type="transmembrane region" description="Helical" evidence="1">
    <location>
        <begin position="272"/>
        <end position="294"/>
    </location>
</feature>
<evidence type="ECO:0000313" key="2">
    <source>
        <dbReference type="EMBL" id="ADD93290.1"/>
    </source>
</evidence>
<protein>
    <submittedName>
        <fullName evidence="2">Uncharacterized protein</fullName>
    </submittedName>
</protein>
<proteinExistence type="predicted"/>
<name>D6PC39_9ARCH</name>
<dbReference type="AlphaFoldDB" id="D6PC39"/>
<accession>D6PC39</accession>
<sequence length="358" mass="39389">MEVIPSDLVRLIGDIMSRSDSPMKIERCLEPDTEFVDCPESRQLVFNLTSDGLMEFGTDVGEILTNEIHIASKELENAEVKPDFSAVDIGDFSIETSLAGLGTPGPIVSDEVGLSVSVKIPKVRFTLAISSPWGDLFSGDPDLITLSLLTENINGAFRSPLLQPMVMMVDEISSILTTSVVSSEGVTFPPLEQEALAFQTGSWDTTIHEETEFDLTGPVSFTLPKGIIVKEGTSAQGNMIITEDEEGRQVITYTIPPEGLDDEVTLRLQVTWMYLLGQFWAYPAVVVILLILLIRRRRKKKKKKRAAREAKNSLYKAQKMGLSESDFAQMAGLVDRQVGGYEEGIDPFAAMNNEPPNP</sequence>
<reference evidence="2" key="1">
    <citation type="journal article" date="2010" name="ISME J.">
        <title>Metagenome of the Mediterranean deep chlorophyll maximum studied by direct and fosmid library 454 pyrosequencing.</title>
        <authorList>
            <person name="Ghai R."/>
            <person name="Martin-Cuadrado A.B."/>
            <person name="Molto A.G."/>
            <person name="Heredia I.G."/>
            <person name="Cabrera R."/>
            <person name="Martin J."/>
            <person name="Verdu M."/>
            <person name="Deschamps P."/>
            <person name="Moreira D."/>
            <person name="Lopez-Garcia P."/>
            <person name="Mira A."/>
            <person name="Rodriguez-Valera F."/>
        </authorList>
    </citation>
    <scope>NUCLEOTIDE SEQUENCE</scope>
</reference>
<dbReference type="EMBL" id="GU942975">
    <property type="protein sequence ID" value="ADD93290.1"/>
    <property type="molecule type" value="Genomic_DNA"/>
</dbReference>
<organism evidence="2">
    <name type="scientific">uncultured archaeon MedDCM-OCT-S09-C13</name>
    <dbReference type="NCBI Taxonomy" id="743101"/>
    <lineage>
        <taxon>Archaea</taxon>
        <taxon>environmental samples</taxon>
    </lineage>
</organism>
<keyword evidence="1" id="KW-1133">Transmembrane helix</keyword>
<keyword evidence="1" id="KW-0812">Transmembrane</keyword>
<evidence type="ECO:0000256" key="1">
    <source>
        <dbReference type="SAM" id="Phobius"/>
    </source>
</evidence>
<keyword evidence="1" id="KW-0472">Membrane</keyword>